<evidence type="ECO:0000313" key="11">
    <source>
        <dbReference type="Proteomes" id="UP000449193"/>
    </source>
</evidence>
<reference evidence="3" key="1">
    <citation type="submission" date="2015-02" db="EMBL/GenBank/DDBJ databases">
        <title>A novel member of the family Ruminococcaceae isolated from human feces.</title>
        <authorList>
            <person name="Shkoporov A.N."/>
            <person name="Chaplin A.V."/>
            <person name="Motuzova O.V."/>
            <person name="Kafarskaia L.I."/>
            <person name="Khokhlova E.V."/>
            <person name="Efimov B.A."/>
        </authorList>
    </citation>
    <scope>NUCLEOTIDE SEQUENCE [LARGE SCALE GENOMIC DNA]</scope>
    <source>
        <strain evidence="3">585-1</strain>
    </source>
</reference>
<feature type="transmembrane region" description="Helical" evidence="1">
    <location>
        <begin position="9"/>
        <end position="29"/>
    </location>
</feature>
<dbReference type="EMBL" id="VUNJ01000015">
    <property type="protein sequence ID" value="MST92831.1"/>
    <property type="molecule type" value="Genomic_DNA"/>
</dbReference>
<comment type="caution">
    <text evidence="3">The sequence shown here is derived from an EMBL/GenBank/DDBJ whole genome shotgun (WGS) entry which is preliminary data.</text>
</comment>
<name>A0A0D8IZN2_9FIRM</name>
<accession>A0A0W7TQE4</accession>
<reference evidence="5 10" key="4">
    <citation type="submission" date="2019-08" db="EMBL/GenBank/DDBJ databases">
        <title>In-depth cultivation of the pig gut microbiome towards novel bacterial diversity and tailored functional studies.</title>
        <authorList>
            <person name="Wylensek D."/>
            <person name="Hitch T.C.A."/>
            <person name="Clavel T."/>
        </authorList>
    </citation>
    <scope>NUCLEOTIDE SEQUENCE [LARGE SCALE GENOMIC DNA]</scope>
    <source>
        <strain evidence="5 10">WCA3-601-WT-6J</strain>
    </source>
</reference>
<dbReference type="EMBL" id="LMUA01000013">
    <property type="protein sequence ID" value="KUE76019.1"/>
    <property type="molecule type" value="Genomic_DNA"/>
</dbReference>
<evidence type="ECO:0000313" key="3">
    <source>
        <dbReference type="EMBL" id="KJF39954.1"/>
    </source>
</evidence>
<keyword evidence="1" id="KW-0812">Transmembrane</keyword>
<dbReference type="Pfam" id="PF03703">
    <property type="entry name" value="bPH_2"/>
    <property type="match status" value="1"/>
</dbReference>
<evidence type="ECO:0000313" key="4">
    <source>
        <dbReference type="EMBL" id="KUE76019.1"/>
    </source>
</evidence>
<dbReference type="InterPro" id="IPR005182">
    <property type="entry name" value="YdbS-like_PH"/>
</dbReference>
<sequence>MEFSVPRHGAAIVSGWCAALGAMLCLPFWKNFFTPTLAVFLLWLAACFGVLAPRLASSCVRVGGNHLTLRRGLLFPVTRRIPLRFLAGCHIVQTPLQRMTGTCLFFLYSSGCTTLVPGMRKADAECLSAKLTHGGKLL</sequence>
<evidence type="ECO:0000259" key="2">
    <source>
        <dbReference type="Pfam" id="PF03703"/>
    </source>
</evidence>
<evidence type="ECO:0000256" key="1">
    <source>
        <dbReference type="SAM" id="Phobius"/>
    </source>
</evidence>
<keyword evidence="8" id="KW-1185">Reference proteome</keyword>
<dbReference type="Proteomes" id="UP000449193">
    <property type="component" value="Unassembled WGS sequence"/>
</dbReference>
<keyword evidence="1" id="KW-1133">Transmembrane helix</keyword>
<evidence type="ECO:0000313" key="8">
    <source>
        <dbReference type="Proteomes" id="UP000032483"/>
    </source>
</evidence>
<reference evidence="4 9" key="2">
    <citation type="submission" date="2015-10" db="EMBL/GenBank/DDBJ databases">
        <title>A novel member of the family Ruminococcaceae isolated from human faeces.</title>
        <authorList>
            <person name="Shkoporov A.N."/>
            <person name="Chaplin A.V."/>
            <person name="Motuzova O.V."/>
            <person name="Kafarskaia L.I."/>
            <person name="Efimov B.A."/>
        </authorList>
    </citation>
    <scope>NUCLEOTIDE SEQUENCE [LARGE SCALE GENOMIC DNA]</scope>
    <source>
        <strain evidence="4 9">668</strain>
    </source>
</reference>
<evidence type="ECO:0000313" key="7">
    <source>
        <dbReference type="EMBL" id="MTS50388.1"/>
    </source>
</evidence>
<dbReference type="EMBL" id="WMZU01000042">
    <property type="protein sequence ID" value="MTS28943.1"/>
    <property type="molecule type" value="Genomic_DNA"/>
</dbReference>
<proteinExistence type="predicted"/>
<evidence type="ECO:0000313" key="5">
    <source>
        <dbReference type="EMBL" id="MST92831.1"/>
    </source>
</evidence>
<organism evidence="3 8">
    <name type="scientific">Ruthenibacterium lactatiformans</name>
    <dbReference type="NCBI Taxonomy" id="1550024"/>
    <lineage>
        <taxon>Bacteria</taxon>
        <taxon>Bacillati</taxon>
        <taxon>Bacillota</taxon>
        <taxon>Clostridia</taxon>
        <taxon>Eubacteriales</taxon>
        <taxon>Oscillospiraceae</taxon>
        <taxon>Ruthenibacterium</taxon>
    </lineage>
</organism>
<gene>
    <name evidence="4" type="ORF">ASJ35_10595</name>
    <name evidence="5" type="ORF">FYJ76_12985</name>
    <name evidence="7" type="ORF">GMD52_02375</name>
    <name evidence="6" type="ORF">GMD59_16880</name>
    <name evidence="3" type="ORF">TQ39_09365</name>
</gene>
<dbReference type="Proteomes" id="UP000431913">
    <property type="component" value="Unassembled WGS sequence"/>
</dbReference>
<keyword evidence="1" id="KW-0472">Membrane</keyword>
<dbReference type="EMBL" id="JXXK01000011">
    <property type="protein sequence ID" value="KJF39954.1"/>
    <property type="molecule type" value="Genomic_DNA"/>
</dbReference>
<dbReference type="Proteomes" id="UP000053433">
    <property type="component" value="Unassembled WGS sequence"/>
</dbReference>
<evidence type="ECO:0000313" key="9">
    <source>
        <dbReference type="Proteomes" id="UP000053433"/>
    </source>
</evidence>
<evidence type="ECO:0000313" key="6">
    <source>
        <dbReference type="EMBL" id="MTS28943.1"/>
    </source>
</evidence>
<feature type="domain" description="YdbS-like PH" evidence="2">
    <location>
        <begin position="61"/>
        <end position="126"/>
    </location>
</feature>
<dbReference type="AlphaFoldDB" id="A0A0D8IZN2"/>
<accession>A0A0D8IZN2</accession>
<evidence type="ECO:0000313" key="10">
    <source>
        <dbReference type="Proteomes" id="UP000431913"/>
    </source>
</evidence>
<dbReference type="Proteomes" id="UP000032483">
    <property type="component" value="Unassembled WGS sequence"/>
</dbReference>
<dbReference type="GeneID" id="42856793"/>
<dbReference type="Proteomes" id="UP000472755">
    <property type="component" value="Unassembled WGS sequence"/>
</dbReference>
<reference evidence="11 12" key="3">
    <citation type="journal article" date="2019" name="Nat. Med.">
        <title>A library of human gut bacterial isolates paired with longitudinal multiomics data enables mechanistic microbiome research.</title>
        <authorList>
            <person name="Poyet M."/>
            <person name="Groussin M."/>
            <person name="Gibbons S.M."/>
            <person name="Avila-Pacheco J."/>
            <person name="Jiang X."/>
            <person name="Kearney S.M."/>
            <person name="Perrotta A.R."/>
            <person name="Berdy B."/>
            <person name="Zhao S."/>
            <person name="Lieberman T.D."/>
            <person name="Swanson P.K."/>
            <person name="Smith M."/>
            <person name="Roesemann S."/>
            <person name="Alexander J.E."/>
            <person name="Rich S.A."/>
            <person name="Livny J."/>
            <person name="Vlamakis H."/>
            <person name="Clish C."/>
            <person name="Bullock K."/>
            <person name="Deik A."/>
            <person name="Scott J."/>
            <person name="Pierce K.A."/>
            <person name="Xavier R.J."/>
            <person name="Alm E.J."/>
        </authorList>
    </citation>
    <scope>NUCLEOTIDE SEQUENCE [LARGE SCALE GENOMIC DNA]</scope>
    <source>
        <strain evidence="6 12">BIOML-A4</strain>
        <strain evidence="7 11">BIOML-A7</strain>
    </source>
</reference>
<feature type="transmembrane region" description="Helical" evidence="1">
    <location>
        <begin position="35"/>
        <end position="52"/>
    </location>
</feature>
<dbReference type="EMBL" id="WMZR01000002">
    <property type="protein sequence ID" value="MTS50388.1"/>
    <property type="molecule type" value="Genomic_DNA"/>
</dbReference>
<protein>
    <submittedName>
        <fullName evidence="5">PH domain-containing protein</fullName>
    </submittedName>
</protein>
<evidence type="ECO:0000313" key="12">
    <source>
        <dbReference type="Proteomes" id="UP000472755"/>
    </source>
</evidence>
<dbReference type="RefSeq" id="WP_009323041.1">
    <property type="nucleotide sequence ID" value="NZ_CAOJUJ010000021.1"/>
</dbReference>